<dbReference type="GO" id="GO:0004553">
    <property type="term" value="F:hydrolase activity, hydrolyzing O-glycosyl compounds"/>
    <property type="evidence" value="ECO:0007669"/>
    <property type="project" value="InterPro"/>
</dbReference>
<evidence type="ECO:0000313" key="5">
    <source>
        <dbReference type="Proteomes" id="UP000199515"/>
    </source>
</evidence>
<protein>
    <submittedName>
        <fullName evidence="4">Glycosyl hydrolases family 16</fullName>
    </submittedName>
</protein>
<keyword evidence="5" id="KW-1185">Reference proteome</keyword>
<dbReference type="STRING" id="589385.SAMN05421504_104603"/>
<dbReference type="PANTHER" id="PTHR10963">
    <property type="entry name" value="GLYCOSYL HYDROLASE-RELATED"/>
    <property type="match status" value="1"/>
</dbReference>
<sequence>MKSFHRWSGLLLAAALTITAAPASATPKAWALTWSDEFSGSAGTGPDPGKWTNDVGGDGWGNNELQYYTGGRRNASLDGAGNLKITARKENPGGSCWYGTCRYSSARLITQGKFDQANGRFEARMKLPKGQGLWPAFWMLGADYDTAGWPDCGEIDIMENVGNEPNTVYGTLHGPGYHSENGPGGSTNASRPLSEDFHVYAVEWTGRKITWFLDGAAYLTLTPDNLPSGKRWVFDHPFFLLLNVAVGGDWPGDPDATTSFPQALTVDYVRVYS</sequence>
<dbReference type="InterPro" id="IPR050546">
    <property type="entry name" value="Glycosyl_Hydrlase_16"/>
</dbReference>
<organism evidence="4 5">
    <name type="scientific">Amycolatopsis xylanica</name>
    <dbReference type="NCBI Taxonomy" id="589385"/>
    <lineage>
        <taxon>Bacteria</taxon>
        <taxon>Bacillati</taxon>
        <taxon>Actinomycetota</taxon>
        <taxon>Actinomycetes</taxon>
        <taxon>Pseudonocardiales</taxon>
        <taxon>Pseudonocardiaceae</taxon>
        <taxon>Amycolatopsis</taxon>
    </lineage>
</organism>
<feature type="chain" id="PRO_5011490486" evidence="2">
    <location>
        <begin position="26"/>
        <end position="273"/>
    </location>
</feature>
<keyword evidence="4" id="KW-0378">Hydrolase</keyword>
<dbReference type="EMBL" id="FNON01000004">
    <property type="protein sequence ID" value="SDY12991.1"/>
    <property type="molecule type" value="Genomic_DNA"/>
</dbReference>
<evidence type="ECO:0000259" key="3">
    <source>
        <dbReference type="PROSITE" id="PS51762"/>
    </source>
</evidence>
<dbReference type="Gene3D" id="2.60.120.200">
    <property type="match status" value="1"/>
</dbReference>
<proteinExistence type="inferred from homology"/>
<dbReference type="GO" id="GO:0005975">
    <property type="term" value="P:carbohydrate metabolic process"/>
    <property type="evidence" value="ECO:0007669"/>
    <property type="project" value="InterPro"/>
</dbReference>
<dbReference type="AlphaFoldDB" id="A0A1H3HBX8"/>
<feature type="signal peptide" evidence="2">
    <location>
        <begin position="1"/>
        <end position="25"/>
    </location>
</feature>
<dbReference type="Proteomes" id="UP000199515">
    <property type="component" value="Unassembled WGS sequence"/>
</dbReference>
<dbReference type="CDD" id="cd08023">
    <property type="entry name" value="GH16_laminarinase_like"/>
    <property type="match status" value="1"/>
</dbReference>
<evidence type="ECO:0000256" key="1">
    <source>
        <dbReference type="ARBA" id="ARBA00006865"/>
    </source>
</evidence>
<comment type="similarity">
    <text evidence="1">Belongs to the glycosyl hydrolase 16 family.</text>
</comment>
<evidence type="ECO:0000256" key="2">
    <source>
        <dbReference type="SAM" id="SignalP"/>
    </source>
</evidence>
<dbReference type="PANTHER" id="PTHR10963:SF55">
    <property type="entry name" value="GLYCOSIDE HYDROLASE FAMILY 16 PROTEIN"/>
    <property type="match status" value="1"/>
</dbReference>
<dbReference type="OrthoDB" id="9809583at2"/>
<reference evidence="4 5" key="1">
    <citation type="submission" date="2016-10" db="EMBL/GenBank/DDBJ databases">
        <authorList>
            <person name="de Groot N.N."/>
        </authorList>
    </citation>
    <scope>NUCLEOTIDE SEQUENCE [LARGE SCALE GENOMIC DNA]</scope>
    <source>
        <strain evidence="4 5">CPCC 202699</strain>
    </source>
</reference>
<dbReference type="SUPFAM" id="SSF49899">
    <property type="entry name" value="Concanavalin A-like lectins/glucanases"/>
    <property type="match status" value="1"/>
</dbReference>
<keyword evidence="2" id="KW-0732">Signal</keyword>
<dbReference type="RefSeq" id="WP_091291558.1">
    <property type="nucleotide sequence ID" value="NZ_FNON01000004.1"/>
</dbReference>
<dbReference type="InterPro" id="IPR000757">
    <property type="entry name" value="Beta-glucanase-like"/>
</dbReference>
<gene>
    <name evidence="4" type="ORF">SAMN05421504_104603</name>
</gene>
<evidence type="ECO:0000313" key="4">
    <source>
        <dbReference type="EMBL" id="SDY12991.1"/>
    </source>
</evidence>
<dbReference type="PROSITE" id="PS51762">
    <property type="entry name" value="GH16_2"/>
    <property type="match status" value="1"/>
</dbReference>
<dbReference type="InterPro" id="IPR013320">
    <property type="entry name" value="ConA-like_dom_sf"/>
</dbReference>
<dbReference type="Pfam" id="PF00722">
    <property type="entry name" value="Glyco_hydro_16"/>
    <property type="match status" value="1"/>
</dbReference>
<accession>A0A1H3HBX8</accession>
<name>A0A1H3HBX8_9PSEU</name>
<feature type="domain" description="GH16" evidence="3">
    <location>
        <begin position="5"/>
        <end position="273"/>
    </location>
</feature>